<evidence type="ECO:0000259" key="9">
    <source>
        <dbReference type="PROSITE" id="PS50207"/>
    </source>
</evidence>
<dbReference type="SUPFAM" id="SSF47986">
    <property type="entry name" value="DEATH domain"/>
    <property type="match status" value="2"/>
</dbReference>
<dbReference type="InterPro" id="IPR002138">
    <property type="entry name" value="Pept_C14_p10"/>
</dbReference>
<dbReference type="SUPFAM" id="SSF52129">
    <property type="entry name" value="Caspase-like"/>
    <property type="match status" value="2"/>
</dbReference>
<dbReference type="InterPro" id="IPR029030">
    <property type="entry name" value="Caspase-like_dom_sf"/>
</dbReference>
<feature type="domain" description="CARD" evidence="11">
    <location>
        <begin position="248"/>
        <end position="332"/>
    </location>
</feature>
<dbReference type="FunFam" id="3.40.50.1460:FF:000007">
    <property type="entry name" value="Caspase-1"/>
    <property type="match status" value="1"/>
</dbReference>
<dbReference type="GO" id="GO:0072557">
    <property type="term" value="C:IPAF inflammasome complex"/>
    <property type="evidence" value="ECO:0007669"/>
    <property type="project" value="TreeGrafter"/>
</dbReference>
<comment type="caution">
    <text evidence="12">The sequence shown here is derived from an EMBL/GenBank/DDBJ whole genome shotgun (WGS) entry which is preliminary data.</text>
</comment>
<name>A0A2J8XX99_PONAB</name>
<dbReference type="GO" id="GO:0004197">
    <property type="term" value="F:cysteine-type endopeptidase activity"/>
    <property type="evidence" value="ECO:0007669"/>
    <property type="project" value="InterPro"/>
</dbReference>
<dbReference type="GO" id="GO:0050727">
    <property type="term" value="P:regulation of inflammatory response"/>
    <property type="evidence" value="ECO:0007669"/>
    <property type="project" value="TreeGrafter"/>
</dbReference>
<evidence type="ECO:0000256" key="2">
    <source>
        <dbReference type="ARBA" id="ARBA00022553"/>
    </source>
</evidence>
<dbReference type="Pfam" id="PF00656">
    <property type="entry name" value="Peptidase_C14"/>
    <property type="match status" value="2"/>
</dbReference>
<dbReference type="PROSITE" id="PS50209">
    <property type="entry name" value="CARD"/>
    <property type="match status" value="2"/>
</dbReference>
<dbReference type="PRINTS" id="PR00376">
    <property type="entry name" value="IL1BCENZYME"/>
</dbReference>
<accession>A0A2J8XX99</accession>
<dbReference type="STRING" id="9601.ENSPPYP00000004372"/>
<dbReference type="InterPro" id="IPR011600">
    <property type="entry name" value="Pept_C14_caspase"/>
</dbReference>
<dbReference type="GO" id="GO:0006508">
    <property type="term" value="P:proteolysis"/>
    <property type="evidence" value="ECO:0007669"/>
    <property type="project" value="UniProtKB-KW"/>
</dbReference>
<keyword evidence="5" id="KW-0788">Thiol protease</keyword>
<feature type="domain" description="Caspase family p10" evidence="9">
    <location>
        <begin position="574"/>
        <end position="659"/>
    </location>
</feature>
<feature type="domain" description="Caspase family p20" evidence="10">
    <location>
        <begin position="93"/>
        <end position="213"/>
    </location>
</feature>
<evidence type="ECO:0000256" key="4">
    <source>
        <dbReference type="ARBA" id="ARBA00022801"/>
    </source>
</evidence>
<dbReference type="FunFam" id="3.40.50.1460:FF:000017">
    <property type="entry name" value="Caspase-12"/>
    <property type="match status" value="1"/>
</dbReference>
<evidence type="ECO:0000256" key="3">
    <source>
        <dbReference type="ARBA" id="ARBA00022670"/>
    </source>
</evidence>
<evidence type="ECO:0000313" key="12">
    <source>
        <dbReference type="EMBL" id="PNJ86636.1"/>
    </source>
</evidence>
<dbReference type="PROSITE" id="PS50208">
    <property type="entry name" value="CASPASE_P20"/>
    <property type="match status" value="2"/>
</dbReference>
<dbReference type="GO" id="GO:0042981">
    <property type="term" value="P:regulation of apoptotic process"/>
    <property type="evidence" value="ECO:0007669"/>
    <property type="project" value="InterPro"/>
</dbReference>
<dbReference type="PROSITE" id="PS01122">
    <property type="entry name" value="CASPASE_CYS"/>
    <property type="match status" value="1"/>
</dbReference>
<feature type="domain" description="CARD" evidence="11">
    <location>
        <begin position="14"/>
        <end position="92"/>
    </location>
</feature>
<protein>
    <submittedName>
        <fullName evidence="12">CASP12 isoform 3</fullName>
    </submittedName>
</protein>
<evidence type="ECO:0000256" key="7">
    <source>
        <dbReference type="RuleBase" id="RU003971"/>
    </source>
</evidence>
<dbReference type="PROSITE" id="PS01121">
    <property type="entry name" value="CASPASE_HIS"/>
    <property type="match status" value="2"/>
</dbReference>
<evidence type="ECO:0000256" key="6">
    <source>
        <dbReference type="ARBA" id="ARBA00023145"/>
    </source>
</evidence>
<dbReference type="GO" id="GO:0006915">
    <property type="term" value="P:apoptotic process"/>
    <property type="evidence" value="ECO:0007669"/>
    <property type="project" value="UniProtKB-ARBA"/>
</dbReference>
<keyword evidence="6" id="KW-0865">Zymogen</keyword>
<dbReference type="Gene3D" id="3.40.50.1460">
    <property type="match status" value="2"/>
</dbReference>
<dbReference type="InterPro" id="IPR011029">
    <property type="entry name" value="DEATH-like_dom_sf"/>
</dbReference>
<dbReference type="InterPro" id="IPR033139">
    <property type="entry name" value="Caspase_cys_AS"/>
</dbReference>
<dbReference type="EMBL" id="NDHI03003296">
    <property type="protein sequence ID" value="PNJ86636.1"/>
    <property type="molecule type" value="Genomic_DNA"/>
</dbReference>
<keyword evidence="2" id="KW-0597">Phosphoprotein</keyword>
<comment type="similarity">
    <text evidence="1 7">Belongs to the peptidase C14A family.</text>
</comment>
<evidence type="ECO:0000256" key="8">
    <source>
        <dbReference type="SAM" id="MobiDB-lite"/>
    </source>
</evidence>
<dbReference type="PANTHER" id="PTHR47901:SF6">
    <property type="entry name" value="CASPASE-12"/>
    <property type="match status" value="1"/>
</dbReference>
<dbReference type="InterPro" id="IPR016129">
    <property type="entry name" value="Caspase_his_AS"/>
</dbReference>
<feature type="region of interest" description="Disordered" evidence="8">
    <location>
        <begin position="330"/>
        <end position="365"/>
    </location>
</feature>
<dbReference type="PANTHER" id="PTHR47901">
    <property type="entry name" value="CASPASE RECRUITMENT DOMAIN-CONTAINING PROTEIN 18"/>
    <property type="match status" value="1"/>
</dbReference>
<dbReference type="GO" id="GO:0051604">
    <property type="term" value="P:protein maturation"/>
    <property type="evidence" value="ECO:0007669"/>
    <property type="project" value="UniProtKB-ARBA"/>
</dbReference>
<proteinExistence type="inferred from homology"/>
<dbReference type="PROSITE" id="PS50207">
    <property type="entry name" value="CASPASE_P10"/>
    <property type="match status" value="1"/>
</dbReference>
<evidence type="ECO:0000256" key="5">
    <source>
        <dbReference type="ARBA" id="ARBA00022807"/>
    </source>
</evidence>
<gene>
    <name evidence="12" type="ORF">CR201_G0025521</name>
</gene>
<sequence length="661" mass="74552">MADEKPSNGVPVHMVKLLIRTFLDGIFDDLMENNVLNTDEIHLIGTCLKFVVSNAENLVDDITQTAQIAGKIFREHLWNSKKQLSSVMEKEGRTLLALIICNKEFNYLHNQNGSELDLLGMQDLLENLGYSVVIKENLTAQKMETALRQFAARPEHQTSDSTFLVFMSHGILNGICGTKHWDQEPDVLHDDTIFEIFNNRNCRSLKDKPKMVLGLFGSPLTVEKPVQIHVVGSCKGAGAAMADKQPSKDDPVNMVKLLARNVLDGIFDDLMENNVLNTEELRSLGKGVNFLVNNAENLVDNITEKAQMAGKILKDRLLNPPKQLSLEYQLKSEDTESEESSASSSSSTESEEENEKIRDEEKAASAQSMAVSPTALLEIQGAQPSGKLKLCPHAHFHELKTKRADEIYPVMEKESRTRLALIICNKEFNYLHNRNGSELDLLGMQDLLENLGYSVVIKENLTAQEMETALRQFAARPEHQTSDSTFLVFMSHGILNGICGTKHWDQEPDVLHDDTIFEIFNNRNCRSLKDKPKVIIMQACRGNGAGIVWFTIDSGKASADTHGRLLQGNICNDAVTKAHVEKDFIAFKSSTPHNVSWRHEINGSVFISQIIYYFKEYSWSHHLEEIFRKVQHSFENPSILTQLPTIERLSMTRYFYLFPGN</sequence>
<dbReference type="CDD" id="cd00032">
    <property type="entry name" value="CASc"/>
    <property type="match status" value="1"/>
</dbReference>
<dbReference type="Gene3D" id="1.10.533.10">
    <property type="entry name" value="Death Domain, Fas"/>
    <property type="match status" value="2"/>
</dbReference>
<dbReference type="AlphaFoldDB" id="A0A2J8XX99"/>
<dbReference type="FunFam" id="1.10.533.10:FF:000073">
    <property type="entry name" value="Inactive caspase-12"/>
    <property type="match status" value="1"/>
</dbReference>
<dbReference type="InterPro" id="IPR001315">
    <property type="entry name" value="CARD"/>
</dbReference>
<keyword evidence="4" id="KW-0378">Hydrolase</keyword>
<dbReference type="Pfam" id="PF00619">
    <property type="entry name" value="CARD"/>
    <property type="match status" value="2"/>
</dbReference>
<organism evidence="12">
    <name type="scientific">Pongo abelii</name>
    <name type="common">Sumatran orangutan</name>
    <name type="synonym">Pongo pygmaeus abelii</name>
    <dbReference type="NCBI Taxonomy" id="9601"/>
    <lineage>
        <taxon>Eukaryota</taxon>
        <taxon>Metazoa</taxon>
        <taxon>Chordata</taxon>
        <taxon>Craniata</taxon>
        <taxon>Vertebrata</taxon>
        <taxon>Euteleostomi</taxon>
        <taxon>Mammalia</taxon>
        <taxon>Eutheria</taxon>
        <taxon>Euarchontoglires</taxon>
        <taxon>Primates</taxon>
        <taxon>Haplorrhini</taxon>
        <taxon>Catarrhini</taxon>
        <taxon>Hominidae</taxon>
        <taxon>Pongo</taxon>
    </lineage>
</organism>
<feature type="domain" description="Caspase family p20" evidence="10">
    <location>
        <begin position="416"/>
        <end position="544"/>
    </location>
</feature>
<dbReference type="InterPro" id="IPR001309">
    <property type="entry name" value="Pept_C14_p20"/>
</dbReference>
<evidence type="ECO:0000259" key="10">
    <source>
        <dbReference type="PROSITE" id="PS50208"/>
    </source>
</evidence>
<dbReference type="GO" id="GO:0097169">
    <property type="term" value="C:AIM2 inflammasome complex"/>
    <property type="evidence" value="ECO:0007669"/>
    <property type="project" value="TreeGrafter"/>
</dbReference>
<dbReference type="SMART" id="SM00115">
    <property type="entry name" value="CASc"/>
    <property type="match status" value="2"/>
</dbReference>
<evidence type="ECO:0000256" key="1">
    <source>
        <dbReference type="ARBA" id="ARBA00010134"/>
    </source>
</evidence>
<dbReference type="GO" id="GO:0072559">
    <property type="term" value="C:NLRP3 inflammasome complex"/>
    <property type="evidence" value="ECO:0007669"/>
    <property type="project" value="TreeGrafter"/>
</dbReference>
<keyword evidence="3" id="KW-0645">Protease</keyword>
<evidence type="ECO:0000259" key="11">
    <source>
        <dbReference type="PROSITE" id="PS50209"/>
    </source>
</evidence>
<dbReference type="CDD" id="cd08325">
    <property type="entry name" value="CARD_CASP1-like"/>
    <property type="match status" value="2"/>
</dbReference>
<dbReference type="InterPro" id="IPR002398">
    <property type="entry name" value="Pept_C14"/>
</dbReference>
<reference evidence="12" key="1">
    <citation type="submission" date="2017-12" db="EMBL/GenBank/DDBJ databases">
        <title>High-resolution comparative analysis of great ape genomes.</title>
        <authorList>
            <person name="Pollen A."/>
            <person name="Hastie A."/>
            <person name="Hormozdiari F."/>
            <person name="Dougherty M."/>
            <person name="Liu R."/>
            <person name="Chaisson M."/>
            <person name="Hoppe E."/>
            <person name="Hill C."/>
            <person name="Pang A."/>
            <person name="Hillier L."/>
            <person name="Baker C."/>
            <person name="Armstrong J."/>
            <person name="Shendure J."/>
            <person name="Paten B."/>
            <person name="Wilson R."/>
            <person name="Chao H."/>
            <person name="Schneider V."/>
            <person name="Ventura M."/>
            <person name="Kronenberg Z."/>
            <person name="Murali S."/>
            <person name="Gordon D."/>
            <person name="Cantsilieris S."/>
            <person name="Munson K."/>
            <person name="Nelson B."/>
            <person name="Raja A."/>
            <person name="Underwood J."/>
            <person name="Diekhans M."/>
            <person name="Fiddes I."/>
            <person name="Haussler D."/>
            <person name="Eichler E."/>
        </authorList>
    </citation>
    <scope>NUCLEOTIDE SEQUENCE [LARGE SCALE GENOMIC DNA]</scope>
    <source>
        <strain evidence="12">Susie</strain>
    </source>
</reference>
<dbReference type="InterPro" id="IPR015917">
    <property type="entry name" value="Pept_C14A"/>
</dbReference>